<protein>
    <submittedName>
        <fullName evidence="1">Uncharacterized protein</fullName>
    </submittedName>
</protein>
<sequence>MLLMLALTVRVGIEYGKVHFLADNCRVLGWQVDCNAGRVGDCSPCLSIPPDKAQRYAAAIKEILDNRVVSTVEFASLMRPWRPHLASLFAQKAVAEKRELRTLRLGGGVQGDLRFFYGELTTPLPRIPAKKILMNTVLLVTDASIIGLGGYLRVKQEIYWFNLNKMDDPCWWNMLCEVRAGEEPSQSREAVSGDISFLELSAICVGVLVAEAVLDTDPDDQTVLIHSFCDNSSAVSTITRWSSKVRSMRRVLSQISPWANRLTSQHVSGVSNIAADYISRNIRASTVKQVPASWTHVALSLLPSVGALCACDA</sequence>
<dbReference type="GeneID" id="9038379"/>
<dbReference type="EMBL" id="GG677892">
    <property type="protein sequence ID" value="EER10088.1"/>
    <property type="molecule type" value="Genomic_DNA"/>
</dbReference>
<proteinExistence type="predicted"/>
<reference evidence="1 2" key="1">
    <citation type="submission" date="2008-07" db="EMBL/GenBank/DDBJ databases">
        <authorList>
            <person name="El-Sayed N."/>
            <person name="Caler E."/>
            <person name="Inman J."/>
            <person name="Amedeo P."/>
            <person name="Hass B."/>
            <person name="Wortman J."/>
        </authorList>
    </citation>
    <scope>NUCLEOTIDE SEQUENCE [LARGE SCALE GENOMIC DNA]</scope>
    <source>
        <strain evidence="2">ATCC 50983 / TXsc</strain>
    </source>
</reference>
<dbReference type="OrthoDB" id="10607975at2759"/>
<evidence type="ECO:0000313" key="1">
    <source>
        <dbReference type="EMBL" id="EER10088.1"/>
    </source>
</evidence>
<dbReference type="Proteomes" id="UP000007800">
    <property type="component" value="Unassembled WGS sequence"/>
</dbReference>
<dbReference type="RefSeq" id="XP_002778293.1">
    <property type="nucleotide sequence ID" value="XM_002778247.1"/>
</dbReference>
<dbReference type="PANTHER" id="PTHR33050">
    <property type="entry name" value="REVERSE TRANSCRIPTASE DOMAIN-CONTAINING PROTEIN"/>
    <property type="match status" value="1"/>
</dbReference>
<keyword evidence="2" id="KW-1185">Reference proteome</keyword>
<dbReference type="InterPro" id="IPR052055">
    <property type="entry name" value="Hepadnavirus_pol/RT"/>
</dbReference>
<gene>
    <name evidence="1" type="ORF">Pmar_PMAR009458</name>
</gene>
<dbReference type="InParanoid" id="C5KZK5"/>
<organism evidence="2">
    <name type="scientific">Perkinsus marinus (strain ATCC 50983 / TXsc)</name>
    <dbReference type="NCBI Taxonomy" id="423536"/>
    <lineage>
        <taxon>Eukaryota</taxon>
        <taxon>Sar</taxon>
        <taxon>Alveolata</taxon>
        <taxon>Perkinsozoa</taxon>
        <taxon>Perkinsea</taxon>
        <taxon>Perkinsida</taxon>
        <taxon>Perkinsidae</taxon>
        <taxon>Perkinsus</taxon>
    </lineage>
</organism>
<dbReference type="AlphaFoldDB" id="C5KZK5"/>
<accession>C5KZK5</accession>
<evidence type="ECO:0000313" key="2">
    <source>
        <dbReference type="Proteomes" id="UP000007800"/>
    </source>
</evidence>
<dbReference type="PANTHER" id="PTHR33050:SF7">
    <property type="entry name" value="RIBONUCLEASE H"/>
    <property type="match status" value="1"/>
</dbReference>
<name>C5KZK5_PERM5</name>